<comment type="subcellular location">
    <subcellularLocation>
        <location evidence="1">Mitochondrion membrane</location>
        <topology evidence="1">Multi-pass membrane protein</topology>
    </subcellularLocation>
</comment>
<organism evidence="2">
    <name type="scientific">Saprolegnia ferax</name>
    <dbReference type="NCBI Taxonomy" id="4770"/>
    <lineage>
        <taxon>Eukaryota</taxon>
        <taxon>Sar</taxon>
        <taxon>Stramenopiles</taxon>
        <taxon>Oomycota</taxon>
        <taxon>Saprolegniomycetes</taxon>
        <taxon>Saprolegniales</taxon>
        <taxon>Saprolegniaceae</taxon>
        <taxon>Saprolegnia</taxon>
    </lineage>
</organism>
<keyword evidence="1" id="KW-0679">Respiratory chain</keyword>
<reference evidence="2" key="1">
    <citation type="journal article" date="2004" name="Mycologia">
        <title>The mitochondrial genome of Saprolegnia ferax: organization, gene content and nucleotide sequence.</title>
        <authorList>
            <person name="Grayburn W.S."/>
            <person name="Hudspeth D.S.S."/>
            <person name="Gane M.K."/>
            <person name="Hudspeth M.E.S."/>
        </authorList>
    </citation>
    <scope>NUCLEOTIDE SEQUENCE</scope>
    <source>
        <strain evidence="2">ATCC 36051</strain>
    </source>
</reference>
<dbReference type="PANTHER" id="PTHR33269:SF17">
    <property type="entry name" value="NADH-UBIQUINONE OXIDOREDUCTASE CHAIN 6"/>
    <property type="match status" value="1"/>
</dbReference>
<comment type="function">
    <text evidence="1">Core subunit of the mitochondrial membrane respiratory chain NADH dehydrogenase (Complex I) which catalyzes electron transfer from NADH through the respiratory chain, using ubiquinone as an electron acceptor. Essential for the catalytic activity and assembly of complex I.</text>
</comment>
<dbReference type="InterPro" id="IPR042106">
    <property type="entry name" value="Nuo/plastoQ_OxRdtase_6_NuoJ"/>
</dbReference>
<dbReference type="GO" id="GO:0031966">
    <property type="term" value="C:mitochondrial membrane"/>
    <property type="evidence" value="ECO:0007669"/>
    <property type="project" value="UniProtKB-SubCell"/>
</dbReference>
<feature type="transmembrane region" description="Helical" evidence="1">
    <location>
        <begin position="58"/>
        <end position="80"/>
    </location>
</feature>
<keyword evidence="1" id="KW-0520">NAD</keyword>
<keyword evidence="1" id="KW-0830">Ubiquinone</keyword>
<dbReference type="GO" id="GO:0008137">
    <property type="term" value="F:NADH dehydrogenase (ubiquinone) activity"/>
    <property type="evidence" value="ECO:0007669"/>
    <property type="project" value="UniProtKB-UniRule"/>
</dbReference>
<gene>
    <name evidence="2" type="primary">nad6</name>
</gene>
<protein>
    <recommendedName>
        <fullName evidence="1">NADH-ubiquinone oxidoreductase chain 6</fullName>
        <ecNumber evidence="1">7.1.1.2</ecNumber>
    </recommendedName>
</protein>
<keyword evidence="1 2" id="KW-0496">Mitochondrion</keyword>
<feature type="transmembrane region" description="Helical" evidence="1">
    <location>
        <begin position="180"/>
        <end position="202"/>
    </location>
</feature>
<comment type="similarity">
    <text evidence="1">Belongs to the complex I subunit 6 family.</text>
</comment>
<accession>Q6E769</accession>
<proteinExistence type="inferred from homology"/>
<keyword evidence="1" id="KW-1278">Translocase</keyword>
<dbReference type="AlphaFoldDB" id="Q6E769"/>
<keyword evidence="1" id="KW-0813">Transport</keyword>
<evidence type="ECO:0000313" key="2">
    <source>
        <dbReference type="EMBL" id="AAT40673.1"/>
    </source>
</evidence>
<dbReference type="Gene3D" id="1.20.120.1200">
    <property type="entry name" value="NADH-ubiquinone/plastoquinone oxidoreductase chain 6, subunit NuoJ"/>
    <property type="match status" value="1"/>
</dbReference>
<keyword evidence="1" id="KW-1133">Transmembrane helix</keyword>
<sequence>MFFINHEVFFFFLFSSIALTSAIFVIYSKNTVYSVFFLILVFTNMTGLLLVAEVEFLAIMLIIIYVGAITVLFLFVVMMLDIKKIETNNNNYGYLPIIFLISFIFFIETFTIFSKSFTSYQYFIHKNLAMETYARLCEDWTWRYSPAYETVPYFHNQWHLKLDLITNIETLGQILYTYNAFFLLAAGLILLIALIGAVTLTLKEKKDKKFSTKNLYKQLSRNYINAVYNIKQK</sequence>
<feature type="transmembrane region" description="Helical" evidence="1">
    <location>
        <begin position="32"/>
        <end position="52"/>
    </location>
</feature>
<dbReference type="Pfam" id="PF00499">
    <property type="entry name" value="Oxidored_q3"/>
    <property type="match status" value="1"/>
</dbReference>
<keyword evidence="1" id="KW-0812">Transmembrane</keyword>
<evidence type="ECO:0000256" key="1">
    <source>
        <dbReference type="RuleBase" id="RU004430"/>
    </source>
</evidence>
<feature type="transmembrane region" description="Helical" evidence="1">
    <location>
        <begin position="92"/>
        <end position="113"/>
    </location>
</feature>
<dbReference type="GeneID" id="2886205"/>
<geneLocation type="mitochondrion" evidence="2"/>
<dbReference type="PANTHER" id="PTHR33269">
    <property type="entry name" value="NADH-UBIQUINONE OXIDOREDUCTASE CHAIN 6"/>
    <property type="match status" value="1"/>
</dbReference>
<dbReference type="EMBL" id="AY534144">
    <property type="protein sequence ID" value="AAT40673.1"/>
    <property type="molecule type" value="Genomic_DNA"/>
</dbReference>
<dbReference type="InterPro" id="IPR001457">
    <property type="entry name" value="NADH_UbQ/plastoQ_OxRdtase_su6"/>
</dbReference>
<dbReference type="EC" id="7.1.1.2" evidence="1"/>
<name>Q6E769_SAPFE</name>
<feature type="transmembrane region" description="Helical" evidence="1">
    <location>
        <begin position="6"/>
        <end position="27"/>
    </location>
</feature>
<keyword evidence="1" id="KW-0472">Membrane</keyword>
<comment type="catalytic activity">
    <reaction evidence="1">
        <text>a ubiquinone + NADH + 5 H(+)(in) = a ubiquinol + NAD(+) + 4 H(+)(out)</text>
        <dbReference type="Rhea" id="RHEA:29091"/>
        <dbReference type="Rhea" id="RHEA-COMP:9565"/>
        <dbReference type="Rhea" id="RHEA-COMP:9566"/>
        <dbReference type="ChEBI" id="CHEBI:15378"/>
        <dbReference type="ChEBI" id="CHEBI:16389"/>
        <dbReference type="ChEBI" id="CHEBI:17976"/>
        <dbReference type="ChEBI" id="CHEBI:57540"/>
        <dbReference type="ChEBI" id="CHEBI:57945"/>
        <dbReference type="EC" id="7.1.1.2"/>
    </reaction>
</comment>
<dbReference type="RefSeq" id="YP_052920.1">
    <property type="nucleotide sequence ID" value="NC_005984.1"/>
</dbReference>
<keyword evidence="1" id="KW-0249">Electron transport</keyword>